<feature type="domain" description="C2H2-type" evidence="9">
    <location>
        <begin position="1037"/>
        <end position="1064"/>
    </location>
</feature>
<keyword evidence="2" id="KW-0479">Metal-binding</keyword>
<dbReference type="PANTHER" id="PTHR16515">
    <property type="entry name" value="PR DOMAIN ZINC FINGER PROTEIN"/>
    <property type="match status" value="1"/>
</dbReference>
<dbReference type="GO" id="GO:0005634">
    <property type="term" value="C:nucleus"/>
    <property type="evidence" value="ECO:0007669"/>
    <property type="project" value="UniProtKB-SubCell"/>
</dbReference>
<dbReference type="PROSITE" id="PS50157">
    <property type="entry name" value="ZINC_FINGER_C2H2_2"/>
    <property type="match status" value="15"/>
</dbReference>
<dbReference type="FunFam" id="3.30.160.60:FF:000065">
    <property type="entry name" value="B-cell CLL/lymphoma 6, member B"/>
    <property type="match status" value="1"/>
</dbReference>
<evidence type="ECO:0000313" key="10">
    <source>
        <dbReference type="EMBL" id="KAL2082344.1"/>
    </source>
</evidence>
<evidence type="ECO:0000256" key="8">
    <source>
        <dbReference type="SAM" id="MobiDB-lite"/>
    </source>
</evidence>
<evidence type="ECO:0000256" key="1">
    <source>
        <dbReference type="ARBA" id="ARBA00004123"/>
    </source>
</evidence>
<evidence type="ECO:0000259" key="9">
    <source>
        <dbReference type="PROSITE" id="PS50157"/>
    </source>
</evidence>
<dbReference type="Pfam" id="PF00096">
    <property type="entry name" value="zf-C2H2"/>
    <property type="match status" value="10"/>
</dbReference>
<keyword evidence="6" id="KW-0539">Nucleus</keyword>
<evidence type="ECO:0000256" key="4">
    <source>
        <dbReference type="ARBA" id="ARBA00022771"/>
    </source>
</evidence>
<proteinExistence type="predicted"/>
<comment type="caution">
    <text evidence="10">The sequence shown here is derived from an EMBL/GenBank/DDBJ whole genome shotgun (WGS) entry which is preliminary data.</text>
</comment>
<feature type="region of interest" description="Disordered" evidence="8">
    <location>
        <begin position="566"/>
        <end position="586"/>
    </location>
</feature>
<feature type="compositionally biased region" description="Polar residues" evidence="8">
    <location>
        <begin position="566"/>
        <end position="579"/>
    </location>
</feature>
<feature type="domain" description="C2H2-type" evidence="9">
    <location>
        <begin position="80"/>
        <end position="107"/>
    </location>
</feature>
<evidence type="ECO:0000313" key="11">
    <source>
        <dbReference type="Proteomes" id="UP001591681"/>
    </source>
</evidence>
<feature type="domain" description="C2H2-type" evidence="9">
    <location>
        <begin position="309"/>
        <end position="340"/>
    </location>
</feature>
<organism evidence="10 11">
    <name type="scientific">Coilia grayii</name>
    <name type="common">Gray's grenadier anchovy</name>
    <dbReference type="NCBI Taxonomy" id="363190"/>
    <lineage>
        <taxon>Eukaryota</taxon>
        <taxon>Metazoa</taxon>
        <taxon>Chordata</taxon>
        <taxon>Craniata</taxon>
        <taxon>Vertebrata</taxon>
        <taxon>Euteleostomi</taxon>
        <taxon>Actinopterygii</taxon>
        <taxon>Neopterygii</taxon>
        <taxon>Teleostei</taxon>
        <taxon>Clupei</taxon>
        <taxon>Clupeiformes</taxon>
        <taxon>Clupeoidei</taxon>
        <taxon>Engraulidae</taxon>
        <taxon>Coilinae</taxon>
        <taxon>Coilia</taxon>
    </lineage>
</organism>
<comment type="subcellular location">
    <subcellularLocation>
        <location evidence="1">Nucleus</location>
    </subcellularLocation>
</comment>
<sequence length="1375" mass="154183">MTETLSAADYWSNSRWNHTDVYMGSENVKVFCAPGNLDKQPRHGTVAKGKAHQCMVCSKYFSSPYKLRRHQLTHTGERPFKCAVCDKAFRQLSHLKLHSQSHCRSNAVKNKKALVDHLDGPAPRSPLEAYSAQLHGTTAVNSPTHTDVPDFARFPNFTLMDSSPSKILDQTYAKHPLTIESLYEINQTGEQHLSSTLQVKDLFDCNGMTSLDQNMAERDYKDQTSKVPHPKKLGPGISQAVVHMNSDDKKQTLPSNVAKSPKPHKVLGPGQKQRSSQKGMYECQTCLKRFSVPSKLQRHMLCHTGQRPFACQMCGRSFRQLCHLKLHLRTRACLKQTSKPVKKKDKNVSRNISGGNKSLTAAVSEMYADSSENDCTTRVQNSLGLGTCGPDLSVVERVKGKSLHSSEPVPHDSGCLRQVGAVGGHSDQMPKTSCSNLPEPPQLNTFRIVHECPVCLKCFTSPSKLKRHCLIHTGQRPFQCYMCQRAFRQLAHLKVHYKVHERSGSKTPFLQKRGAKTHPSRAATPQQKAFTCNHCGWKFRHPTHLTVHLQNHKNLVAAKPVNNQIKTSKDQNPLSSQMHRSYETTTEHVSDSNVCIRKMNLNSGSSKTQLNTGGYRPSPHCCTVCFKCFDSASRLQRHSLNHTDLRPFKCLSCSRAFRQRAHLRLHRCLSTAGTQLMTRKEDSNMTCNVVLNECIQSVNHCRPAKQGNVGPVDVLPMQELPHRAQENHSTSLDVVRGKRYTPVIPETTNSSHKSTLRPTKQKGYACSICQRCFSVPSKLARHLLIHMGIKPFTCEVCGRSFRQACHLQTHLNIHRKKKCTAALGSRESVGQGVDSLPRRWSAPPNNALVKVNAVTKQNAVQKNLPQMHGLDSPVSKKAGKSEHLCPSKCDQSFAKNLCGDRSVKNTVNQCHRVTSAQHYSVQSGSESNEANSGIFTVRELNNYAPEFVSMHPITHGVQNSNADACPENQIFIDLPFDDTTAQHKDPSCRTEGACRKSTVAQKVVKKRANCCSICLKKFDSPSKLARHFLIHMGLRPYKCQVCAKTFRQRCHLQTHMRIHSKVAPDAGSCDAQSQPASDEVESTSNGQTVDVDLHLDNPTQAPRFSHEKQSPYKDHYENHQPLVSFVHESDHSEIENSFYGFDNIRDQKQEKDHFTGQSLTQPFPAQDKQNCTVSQQNMAKMFSGQLPHHPHDPLEIKHISNISSYACTSYPVANGTLDSTNKVDFDYIMEKRGDSGDDGQGLTERSHISSSPAVHAPFKEEIFELRCEREGVDSRLSKPPNDLLICPSCSQCFQTERKLRLHRCVSRQAAEERQKAVSGYQCAICFKSFQVPSKLKRHYVIHTGHRPFQCSVCSKTFTQSAHLKTHLLTHNKEKG</sequence>
<feature type="domain" description="C2H2-type" evidence="9">
    <location>
        <begin position="620"/>
        <end position="647"/>
    </location>
</feature>
<gene>
    <name evidence="10" type="ORF">ACEWY4_022162</name>
</gene>
<accession>A0ABD1J698</accession>
<feature type="domain" description="C2H2-type" evidence="9">
    <location>
        <begin position="450"/>
        <end position="477"/>
    </location>
</feature>
<dbReference type="SUPFAM" id="SSF57667">
    <property type="entry name" value="beta-beta-alpha zinc fingers"/>
    <property type="match status" value="8"/>
</dbReference>
<keyword evidence="11" id="KW-1185">Reference proteome</keyword>
<dbReference type="InterPro" id="IPR013087">
    <property type="entry name" value="Znf_C2H2_type"/>
</dbReference>
<dbReference type="Proteomes" id="UP001591681">
    <property type="component" value="Unassembled WGS sequence"/>
</dbReference>
<feature type="domain" description="C2H2-type" evidence="9">
    <location>
        <begin position="478"/>
        <end position="505"/>
    </location>
</feature>
<feature type="region of interest" description="Disordered" evidence="8">
    <location>
        <begin position="250"/>
        <end position="276"/>
    </location>
</feature>
<feature type="domain" description="C2H2-type" evidence="9">
    <location>
        <begin position="1320"/>
        <end position="1347"/>
    </location>
</feature>
<feature type="domain" description="C2H2-type" evidence="9">
    <location>
        <begin position="1348"/>
        <end position="1375"/>
    </location>
</feature>
<dbReference type="SMART" id="SM00355">
    <property type="entry name" value="ZnF_C2H2"/>
    <property type="match status" value="15"/>
</dbReference>
<dbReference type="FunFam" id="3.30.160.60:FF:000624">
    <property type="entry name" value="zinc finger protein 697"/>
    <property type="match status" value="2"/>
</dbReference>
<evidence type="ECO:0000256" key="3">
    <source>
        <dbReference type="ARBA" id="ARBA00022737"/>
    </source>
</evidence>
<feature type="domain" description="C2H2-type" evidence="9">
    <location>
        <begin position="792"/>
        <end position="819"/>
    </location>
</feature>
<keyword evidence="4 7" id="KW-0863">Zinc-finger</keyword>
<evidence type="ECO:0000256" key="7">
    <source>
        <dbReference type="PROSITE-ProRule" id="PRU00042"/>
    </source>
</evidence>
<dbReference type="FunFam" id="3.30.160.60:FF:000100">
    <property type="entry name" value="Zinc finger 45-like"/>
    <property type="match status" value="1"/>
</dbReference>
<protein>
    <recommendedName>
        <fullName evidence="9">C2H2-type domain-containing protein</fullName>
    </recommendedName>
</protein>
<feature type="domain" description="C2H2-type" evidence="9">
    <location>
        <begin position="52"/>
        <end position="79"/>
    </location>
</feature>
<keyword evidence="3" id="KW-0677">Repeat</keyword>
<name>A0ABD1J698_9TELE</name>
<feature type="domain" description="C2H2-type" evidence="9">
    <location>
        <begin position="281"/>
        <end position="308"/>
    </location>
</feature>
<reference evidence="10 11" key="1">
    <citation type="submission" date="2024-09" db="EMBL/GenBank/DDBJ databases">
        <title>A chromosome-level genome assembly of Gray's grenadier anchovy, Coilia grayii.</title>
        <authorList>
            <person name="Fu Z."/>
        </authorList>
    </citation>
    <scope>NUCLEOTIDE SEQUENCE [LARGE SCALE GENOMIC DNA]</scope>
    <source>
        <strain evidence="10">G4</strain>
        <tissue evidence="10">Muscle</tissue>
    </source>
</reference>
<feature type="region of interest" description="Disordered" evidence="8">
    <location>
        <begin position="1063"/>
        <end position="1085"/>
    </location>
</feature>
<feature type="domain" description="C2H2-type" evidence="9">
    <location>
        <begin position="1009"/>
        <end position="1036"/>
    </location>
</feature>
<dbReference type="InterPro" id="IPR050331">
    <property type="entry name" value="Zinc_finger"/>
</dbReference>
<evidence type="ECO:0000256" key="6">
    <source>
        <dbReference type="ARBA" id="ARBA00023242"/>
    </source>
</evidence>
<dbReference type="FunFam" id="3.30.160.60:FF:000446">
    <property type="entry name" value="Zinc finger protein"/>
    <property type="match status" value="2"/>
</dbReference>
<feature type="compositionally biased region" description="Polar residues" evidence="8">
    <location>
        <begin position="1070"/>
        <end position="1085"/>
    </location>
</feature>
<dbReference type="PROSITE" id="PS00028">
    <property type="entry name" value="ZINC_FINGER_C2H2_1"/>
    <property type="match status" value="13"/>
</dbReference>
<dbReference type="FunFam" id="3.30.160.60:FF:002212">
    <property type="entry name" value="Zinc finger protein 672"/>
    <property type="match status" value="1"/>
</dbReference>
<dbReference type="PANTHER" id="PTHR16515:SF49">
    <property type="entry name" value="GASTRULA ZINC FINGER PROTEIN XLCGF49.1-LIKE-RELATED"/>
    <property type="match status" value="1"/>
</dbReference>
<feature type="domain" description="C2H2-type" evidence="9">
    <location>
        <begin position="648"/>
        <end position="675"/>
    </location>
</feature>
<feature type="domain" description="C2H2-type" evidence="9">
    <location>
        <begin position="764"/>
        <end position="791"/>
    </location>
</feature>
<evidence type="ECO:0000256" key="5">
    <source>
        <dbReference type="ARBA" id="ARBA00022833"/>
    </source>
</evidence>
<dbReference type="GO" id="GO:0008270">
    <property type="term" value="F:zinc ion binding"/>
    <property type="evidence" value="ECO:0007669"/>
    <property type="project" value="UniProtKB-KW"/>
</dbReference>
<keyword evidence="5" id="KW-0862">Zinc</keyword>
<dbReference type="InterPro" id="IPR036236">
    <property type="entry name" value="Znf_C2H2_sf"/>
</dbReference>
<dbReference type="EMBL" id="JBHFQA010000019">
    <property type="protein sequence ID" value="KAL2082344.1"/>
    <property type="molecule type" value="Genomic_DNA"/>
</dbReference>
<feature type="domain" description="C2H2-type" evidence="9">
    <location>
        <begin position="530"/>
        <end position="557"/>
    </location>
</feature>
<dbReference type="Gene3D" id="3.30.160.60">
    <property type="entry name" value="Classic Zinc Finger"/>
    <property type="match status" value="14"/>
</dbReference>
<evidence type="ECO:0000256" key="2">
    <source>
        <dbReference type="ARBA" id="ARBA00022723"/>
    </source>
</evidence>